<reference evidence="2 3" key="1">
    <citation type="submission" date="2019-07" db="EMBL/GenBank/DDBJ databases">
        <title>De Novo Assembly of kiwifruit Actinidia rufa.</title>
        <authorList>
            <person name="Sugita-Konishi S."/>
            <person name="Sato K."/>
            <person name="Mori E."/>
            <person name="Abe Y."/>
            <person name="Kisaki G."/>
            <person name="Hamano K."/>
            <person name="Suezawa K."/>
            <person name="Otani M."/>
            <person name="Fukuda T."/>
            <person name="Manabe T."/>
            <person name="Gomi K."/>
            <person name="Tabuchi M."/>
            <person name="Akimitsu K."/>
            <person name="Kataoka I."/>
        </authorList>
    </citation>
    <scope>NUCLEOTIDE SEQUENCE [LARGE SCALE GENOMIC DNA]</scope>
    <source>
        <strain evidence="3">cv. Fuchu</strain>
    </source>
</reference>
<protein>
    <recommendedName>
        <fullName evidence="1">At2g24240-like C-terminal beta-propeller domain-containing protein</fullName>
    </recommendedName>
</protein>
<accession>A0A7J0FXJ9</accession>
<sequence length="196" mass="22228">MLEVRSLEPQQQHLANAGRNSFFSSTFDENWNLQTDDSGEYLELGSYIFPLTSVKSSSKEKASLPRPVCQLGPIGRQQTLVFAVYTRPSSWLRNSHPCETERFQLTHEEGIGVWDQATGKQISFYYGTDRFGGAYRLHYLPSTNCLMAASLFPSDKRCTITIEDSIPDKIDRDALAIEQTKPMCGEWFSGCRVLRL</sequence>
<organism evidence="2 3">
    <name type="scientific">Actinidia rufa</name>
    <dbReference type="NCBI Taxonomy" id="165716"/>
    <lineage>
        <taxon>Eukaryota</taxon>
        <taxon>Viridiplantae</taxon>
        <taxon>Streptophyta</taxon>
        <taxon>Embryophyta</taxon>
        <taxon>Tracheophyta</taxon>
        <taxon>Spermatophyta</taxon>
        <taxon>Magnoliopsida</taxon>
        <taxon>eudicotyledons</taxon>
        <taxon>Gunneridae</taxon>
        <taxon>Pentapetalae</taxon>
        <taxon>asterids</taxon>
        <taxon>Ericales</taxon>
        <taxon>Actinidiaceae</taxon>
        <taxon>Actinidia</taxon>
    </lineage>
</organism>
<gene>
    <name evidence="2" type="ORF">Acr_16g0000430</name>
</gene>
<dbReference type="EMBL" id="BJWL01000016">
    <property type="protein sequence ID" value="GFZ03419.1"/>
    <property type="molecule type" value="Genomic_DNA"/>
</dbReference>
<dbReference type="InterPro" id="IPR057441">
    <property type="entry name" value="Beta_prop_At2g24240"/>
</dbReference>
<dbReference type="Pfam" id="PF25279">
    <property type="entry name" value="Beta_prop_At2g24240"/>
    <property type="match status" value="1"/>
</dbReference>
<keyword evidence="3" id="KW-1185">Reference proteome</keyword>
<dbReference type="Proteomes" id="UP000585474">
    <property type="component" value="Unassembled WGS sequence"/>
</dbReference>
<name>A0A7J0FXJ9_9ERIC</name>
<comment type="caution">
    <text evidence="2">The sequence shown here is derived from an EMBL/GenBank/DDBJ whole genome shotgun (WGS) entry which is preliminary data.</text>
</comment>
<evidence type="ECO:0000313" key="2">
    <source>
        <dbReference type="EMBL" id="GFZ03419.1"/>
    </source>
</evidence>
<dbReference type="AlphaFoldDB" id="A0A7J0FXJ9"/>
<evidence type="ECO:0000259" key="1">
    <source>
        <dbReference type="Pfam" id="PF25279"/>
    </source>
</evidence>
<evidence type="ECO:0000313" key="3">
    <source>
        <dbReference type="Proteomes" id="UP000585474"/>
    </source>
</evidence>
<proteinExistence type="predicted"/>
<feature type="domain" description="At2g24240-like C-terminal beta-propeller" evidence="1">
    <location>
        <begin position="106"/>
        <end position="165"/>
    </location>
</feature>